<dbReference type="AlphaFoldDB" id="A0A415H0Z3"/>
<dbReference type="EMBL" id="QRNS01000056">
    <property type="protein sequence ID" value="RHK59414.1"/>
    <property type="molecule type" value="Genomic_DNA"/>
</dbReference>
<dbReference type="GO" id="GO:0008233">
    <property type="term" value="F:peptidase activity"/>
    <property type="evidence" value="ECO:0007669"/>
    <property type="project" value="InterPro"/>
</dbReference>
<organism evidence="2 3">
    <name type="scientific">Dorea formicigenerans</name>
    <dbReference type="NCBI Taxonomy" id="39486"/>
    <lineage>
        <taxon>Bacteria</taxon>
        <taxon>Bacillati</taxon>
        <taxon>Bacillota</taxon>
        <taxon>Clostridia</taxon>
        <taxon>Lachnospirales</taxon>
        <taxon>Lachnospiraceae</taxon>
        <taxon>Dorea</taxon>
    </lineage>
</organism>
<proteinExistence type="predicted"/>
<comment type="caution">
    <text evidence="2">The sequence shown here is derived from an EMBL/GenBank/DDBJ whole genome shotgun (WGS) entry which is preliminary data.</text>
</comment>
<accession>A0A415H0Z3</accession>
<dbReference type="GO" id="GO:0006508">
    <property type="term" value="P:proteolysis"/>
    <property type="evidence" value="ECO:0007669"/>
    <property type="project" value="InterPro"/>
</dbReference>
<gene>
    <name evidence="2" type="ORF">DW054_16145</name>
</gene>
<dbReference type="GO" id="GO:0016020">
    <property type="term" value="C:membrane"/>
    <property type="evidence" value="ECO:0007669"/>
    <property type="project" value="InterPro"/>
</dbReference>
<protein>
    <recommendedName>
        <fullName evidence="1">Peptidase C39 domain-containing protein</fullName>
    </recommendedName>
</protein>
<dbReference type="Proteomes" id="UP000284152">
    <property type="component" value="Unassembled WGS sequence"/>
</dbReference>
<dbReference type="Gene3D" id="3.90.70.10">
    <property type="entry name" value="Cysteine proteinases"/>
    <property type="match status" value="1"/>
</dbReference>
<evidence type="ECO:0000313" key="3">
    <source>
        <dbReference type="Proteomes" id="UP000284152"/>
    </source>
</evidence>
<reference evidence="2 3" key="1">
    <citation type="submission" date="2018-08" db="EMBL/GenBank/DDBJ databases">
        <title>A genome reference for cultivated species of the human gut microbiota.</title>
        <authorList>
            <person name="Zou Y."/>
            <person name="Xue W."/>
            <person name="Luo G."/>
        </authorList>
    </citation>
    <scope>NUCLEOTIDE SEQUENCE [LARGE SCALE GENOMIC DNA]</scope>
    <source>
        <strain evidence="2 3">AF42-21</strain>
    </source>
</reference>
<evidence type="ECO:0000259" key="1">
    <source>
        <dbReference type="Pfam" id="PF03412"/>
    </source>
</evidence>
<name>A0A415H0Z3_9FIRM</name>
<dbReference type="InterPro" id="IPR005074">
    <property type="entry name" value="Peptidase_C39"/>
</dbReference>
<feature type="domain" description="Peptidase C39" evidence="1">
    <location>
        <begin position="6"/>
        <end position="104"/>
    </location>
</feature>
<dbReference type="GO" id="GO:0005524">
    <property type="term" value="F:ATP binding"/>
    <property type="evidence" value="ECO:0007669"/>
    <property type="project" value="InterPro"/>
</dbReference>
<evidence type="ECO:0000313" key="2">
    <source>
        <dbReference type="EMBL" id="RHK59414.1"/>
    </source>
</evidence>
<sequence>MKKQCKVILQNNKYDCAFACLAMLFSYKDIEVPTSAFTENEIIGRDGVSLKDLKDICTKKQATLKIYRVEKEEFKKLRVNINKPYLVYWNNNHYVILEKIKKNKNCNN</sequence>
<dbReference type="Pfam" id="PF03412">
    <property type="entry name" value="Peptidase_C39"/>
    <property type="match status" value="1"/>
</dbReference>